<dbReference type="InterPro" id="IPR003658">
    <property type="entry name" value="Anti-sigma_ant"/>
</dbReference>
<dbReference type="GO" id="GO:0030435">
    <property type="term" value="P:sporulation resulting in formation of a cellular spore"/>
    <property type="evidence" value="ECO:0007669"/>
    <property type="project" value="UniProtKB-KW"/>
</dbReference>
<dbReference type="RefSeq" id="WP_158740689.1">
    <property type="nucleotide sequence ID" value="NZ_JAFBEP010000028.1"/>
</dbReference>
<name>A0A7C8LBX8_9FIRM</name>
<comment type="similarity">
    <text evidence="2 6">Belongs to the anti-sigma-factor antagonist family.</text>
</comment>
<dbReference type="SUPFAM" id="SSF52091">
    <property type="entry name" value="SpoIIaa-like"/>
    <property type="match status" value="1"/>
</dbReference>
<dbReference type="PANTHER" id="PTHR33495">
    <property type="entry name" value="ANTI-SIGMA FACTOR ANTAGONIST TM_1081-RELATED-RELATED"/>
    <property type="match status" value="1"/>
</dbReference>
<dbReference type="InterPro" id="IPR036513">
    <property type="entry name" value="STAS_dom_sf"/>
</dbReference>
<evidence type="ECO:0000256" key="4">
    <source>
        <dbReference type="ARBA" id="ARBA00022553"/>
    </source>
</evidence>
<dbReference type="InterPro" id="IPR014237">
    <property type="entry name" value="Anti-sigma_F_ant"/>
</dbReference>
<keyword evidence="5" id="KW-0749">Sporulation</keyword>
<dbReference type="Pfam" id="PF01740">
    <property type="entry name" value="STAS"/>
    <property type="match status" value="1"/>
</dbReference>
<evidence type="ECO:0000256" key="5">
    <source>
        <dbReference type="ARBA" id="ARBA00022969"/>
    </source>
</evidence>
<dbReference type="PANTHER" id="PTHR33495:SF2">
    <property type="entry name" value="ANTI-SIGMA FACTOR ANTAGONIST TM_1081-RELATED"/>
    <property type="match status" value="1"/>
</dbReference>
<dbReference type="AlphaFoldDB" id="A0A7C8LBX8"/>
<dbReference type="EMBL" id="WSLF01000008">
    <property type="protein sequence ID" value="KAE9633422.1"/>
    <property type="molecule type" value="Genomic_DNA"/>
</dbReference>
<sequence>MDIKYSMKKGSLIVRISGEIDHHTSEDIREKLDREYQRQNAKNIIFDFSDIQFMDSSGIGVIMGRYKNVKERGGQVGIFNVQPQIDRIFQLSGLYKIINHYQSLDEAVASLQ</sequence>
<dbReference type="OrthoDB" id="9796601at2"/>
<protein>
    <recommendedName>
        <fullName evidence="3 6">Anti-sigma F factor antagonist</fullName>
    </recommendedName>
    <alternativeName>
        <fullName evidence="6">Stage II sporulation protein</fullName>
    </alternativeName>
</protein>
<reference evidence="8 9" key="1">
    <citation type="submission" date="2019-12" db="EMBL/GenBank/DDBJ databases">
        <title>Defluviitalea raffinosedens, isolated from a biogas fermenter, genome sequencing and characterization.</title>
        <authorList>
            <person name="Rettenmaier R."/>
            <person name="Schneider M."/>
            <person name="Neuhaus K."/>
            <person name="Liebl W."/>
            <person name="Zverlov V."/>
        </authorList>
    </citation>
    <scope>NUCLEOTIDE SEQUENCE [LARGE SCALE GENOMIC DNA]</scope>
    <source>
        <strain evidence="8 9">249c-K6</strain>
    </source>
</reference>
<dbReference type="Gene3D" id="3.30.750.24">
    <property type="entry name" value="STAS domain"/>
    <property type="match status" value="1"/>
</dbReference>
<keyword evidence="9" id="KW-1185">Reference proteome</keyword>
<organism evidence="8 9">
    <name type="scientific">Defluviitalea raffinosedens</name>
    <dbReference type="NCBI Taxonomy" id="1450156"/>
    <lineage>
        <taxon>Bacteria</taxon>
        <taxon>Bacillati</taxon>
        <taxon>Bacillota</taxon>
        <taxon>Clostridia</taxon>
        <taxon>Lachnospirales</taxon>
        <taxon>Defluviitaleaceae</taxon>
        <taxon>Defluviitalea</taxon>
    </lineage>
</organism>
<evidence type="ECO:0000313" key="9">
    <source>
        <dbReference type="Proteomes" id="UP000483018"/>
    </source>
</evidence>
<dbReference type="PROSITE" id="PS50801">
    <property type="entry name" value="STAS"/>
    <property type="match status" value="1"/>
</dbReference>
<comment type="caution">
    <text evidence="8">The sequence shown here is derived from an EMBL/GenBank/DDBJ whole genome shotgun (WGS) entry which is preliminary data.</text>
</comment>
<dbReference type="Proteomes" id="UP000483018">
    <property type="component" value="Unassembled WGS sequence"/>
</dbReference>
<gene>
    <name evidence="8" type="primary">spoIIAA</name>
    <name evidence="8" type="ORF">GND95_09290</name>
</gene>
<keyword evidence="4" id="KW-0597">Phosphoprotein</keyword>
<feature type="domain" description="STAS" evidence="7">
    <location>
        <begin position="1"/>
        <end position="111"/>
    </location>
</feature>
<evidence type="ECO:0000256" key="2">
    <source>
        <dbReference type="ARBA" id="ARBA00009013"/>
    </source>
</evidence>
<dbReference type="CDD" id="cd07043">
    <property type="entry name" value="STAS_anti-anti-sigma_factors"/>
    <property type="match status" value="1"/>
</dbReference>
<evidence type="ECO:0000313" key="8">
    <source>
        <dbReference type="EMBL" id="KAE9633422.1"/>
    </source>
</evidence>
<dbReference type="InterPro" id="IPR002645">
    <property type="entry name" value="STAS_dom"/>
</dbReference>
<proteinExistence type="inferred from homology"/>
<dbReference type="GO" id="GO:0045152">
    <property type="term" value="F:antisigma factor binding"/>
    <property type="evidence" value="ECO:0007669"/>
    <property type="project" value="InterPro"/>
</dbReference>
<evidence type="ECO:0000256" key="6">
    <source>
        <dbReference type="RuleBase" id="RU003749"/>
    </source>
</evidence>
<dbReference type="NCBIfam" id="TIGR00377">
    <property type="entry name" value="ant_ant_sig"/>
    <property type="match status" value="1"/>
</dbReference>
<comment type="function">
    <text evidence="1">In the phosphorylated form it could act as an anti-anti-sigma factor that counteracts SpoIIAB and thus releases sigma f from inhibition.</text>
</comment>
<evidence type="ECO:0000256" key="3">
    <source>
        <dbReference type="ARBA" id="ARBA00020784"/>
    </source>
</evidence>
<accession>A0A7C8LBX8</accession>
<evidence type="ECO:0000256" key="1">
    <source>
        <dbReference type="ARBA" id="ARBA00001976"/>
    </source>
</evidence>
<dbReference type="GO" id="GO:0043856">
    <property type="term" value="F:anti-sigma factor antagonist activity"/>
    <property type="evidence" value="ECO:0007669"/>
    <property type="project" value="InterPro"/>
</dbReference>
<dbReference type="NCBIfam" id="TIGR02886">
    <property type="entry name" value="spore_II_AA"/>
    <property type="match status" value="1"/>
</dbReference>
<evidence type="ECO:0000259" key="7">
    <source>
        <dbReference type="PROSITE" id="PS50801"/>
    </source>
</evidence>